<feature type="region of interest" description="Disordered" evidence="1">
    <location>
        <begin position="1"/>
        <end position="56"/>
    </location>
</feature>
<comment type="caution">
    <text evidence="2">The sequence shown here is derived from an EMBL/GenBank/DDBJ whole genome shotgun (WGS) entry which is preliminary data.</text>
</comment>
<evidence type="ECO:0000313" key="2">
    <source>
        <dbReference type="EMBL" id="RVW72136.1"/>
    </source>
</evidence>
<proteinExistence type="predicted"/>
<accession>A0A438GIU5</accession>
<evidence type="ECO:0000256" key="1">
    <source>
        <dbReference type="SAM" id="MobiDB-lite"/>
    </source>
</evidence>
<sequence length="93" mass="10235">MPGPSKPTNPSQEAPLAEQTVPHEETTTIEIETPIQSTQTTTVEPSSPHDPLPLPDHLSTFYSMSLRRHHFLPVFSIALATLRAMFSLVGEES</sequence>
<reference evidence="2 3" key="1">
    <citation type="journal article" date="2018" name="PLoS Genet.">
        <title>Population sequencing reveals clonal diversity and ancestral inbreeding in the grapevine cultivar Chardonnay.</title>
        <authorList>
            <person name="Roach M.J."/>
            <person name="Johnson D.L."/>
            <person name="Bohlmann J."/>
            <person name="van Vuuren H.J."/>
            <person name="Jones S.J."/>
            <person name="Pretorius I.S."/>
            <person name="Schmidt S.A."/>
            <person name="Borneman A.R."/>
        </authorList>
    </citation>
    <scope>NUCLEOTIDE SEQUENCE [LARGE SCALE GENOMIC DNA]</scope>
    <source>
        <strain evidence="3">cv. Chardonnay</strain>
        <tissue evidence="2">Leaf</tissue>
    </source>
</reference>
<dbReference type="AlphaFoldDB" id="A0A438GIU5"/>
<feature type="compositionally biased region" description="Low complexity" evidence="1">
    <location>
        <begin position="28"/>
        <end position="46"/>
    </location>
</feature>
<name>A0A438GIU5_VITVI</name>
<dbReference type="Proteomes" id="UP000288805">
    <property type="component" value="Unassembled WGS sequence"/>
</dbReference>
<dbReference type="EMBL" id="QGNW01000422">
    <property type="protein sequence ID" value="RVW72136.1"/>
    <property type="molecule type" value="Genomic_DNA"/>
</dbReference>
<protein>
    <submittedName>
        <fullName evidence="2">Uncharacterized protein</fullName>
    </submittedName>
</protein>
<gene>
    <name evidence="2" type="ORF">CK203_057979</name>
</gene>
<evidence type="ECO:0000313" key="3">
    <source>
        <dbReference type="Proteomes" id="UP000288805"/>
    </source>
</evidence>
<organism evidence="2 3">
    <name type="scientific">Vitis vinifera</name>
    <name type="common">Grape</name>
    <dbReference type="NCBI Taxonomy" id="29760"/>
    <lineage>
        <taxon>Eukaryota</taxon>
        <taxon>Viridiplantae</taxon>
        <taxon>Streptophyta</taxon>
        <taxon>Embryophyta</taxon>
        <taxon>Tracheophyta</taxon>
        <taxon>Spermatophyta</taxon>
        <taxon>Magnoliopsida</taxon>
        <taxon>eudicotyledons</taxon>
        <taxon>Gunneridae</taxon>
        <taxon>Pentapetalae</taxon>
        <taxon>rosids</taxon>
        <taxon>Vitales</taxon>
        <taxon>Vitaceae</taxon>
        <taxon>Viteae</taxon>
        <taxon>Vitis</taxon>
    </lineage>
</organism>